<evidence type="ECO:0000313" key="1">
    <source>
        <dbReference type="EMBL" id="KAK1387406.1"/>
    </source>
</evidence>
<evidence type="ECO:0000313" key="2">
    <source>
        <dbReference type="Proteomes" id="UP001237642"/>
    </source>
</evidence>
<reference evidence="1" key="1">
    <citation type="submission" date="2023-02" db="EMBL/GenBank/DDBJ databases">
        <title>Genome of toxic invasive species Heracleum sosnowskyi carries increased number of genes despite the absence of recent whole-genome duplications.</title>
        <authorList>
            <person name="Schelkunov M."/>
            <person name="Shtratnikova V."/>
            <person name="Makarenko M."/>
            <person name="Klepikova A."/>
            <person name="Omelchenko D."/>
            <person name="Novikova G."/>
            <person name="Obukhova E."/>
            <person name="Bogdanov V."/>
            <person name="Penin A."/>
            <person name="Logacheva M."/>
        </authorList>
    </citation>
    <scope>NUCLEOTIDE SEQUENCE</scope>
    <source>
        <strain evidence="1">Hsosn_3</strain>
        <tissue evidence="1">Leaf</tissue>
    </source>
</reference>
<reference evidence="1" key="2">
    <citation type="submission" date="2023-05" db="EMBL/GenBank/DDBJ databases">
        <authorList>
            <person name="Schelkunov M.I."/>
        </authorList>
    </citation>
    <scope>NUCLEOTIDE SEQUENCE</scope>
    <source>
        <strain evidence="1">Hsosn_3</strain>
        <tissue evidence="1">Leaf</tissue>
    </source>
</reference>
<accession>A0AAD8MW21</accession>
<dbReference type="Proteomes" id="UP001237642">
    <property type="component" value="Unassembled WGS sequence"/>
</dbReference>
<name>A0AAD8MW21_9APIA</name>
<evidence type="ECO:0008006" key="3">
    <source>
        <dbReference type="Google" id="ProtNLM"/>
    </source>
</evidence>
<dbReference type="AlphaFoldDB" id="A0AAD8MW21"/>
<sequence length="125" mass="13701">MVCFGFGFDPIGNDYKVVALLTCFGKPWTAEVYSANTNVWSRVEPNPKDLPSYDDFDVCVNGFLCCVGTYGDQLATAKETVRRLGMGTNTYTSAALLGQKKDGQFSKFCKSFSITACILGSSRKF</sequence>
<keyword evidence="2" id="KW-1185">Reference proteome</keyword>
<comment type="caution">
    <text evidence="1">The sequence shown here is derived from an EMBL/GenBank/DDBJ whole genome shotgun (WGS) entry which is preliminary data.</text>
</comment>
<gene>
    <name evidence="1" type="ORF">POM88_015584</name>
</gene>
<protein>
    <recommendedName>
        <fullName evidence="3">F-box/kelch-repeat protein</fullName>
    </recommendedName>
</protein>
<dbReference type="EMBL" id="JAUIZM010000004">
    <property type="protein sequence ID" value="KAK1387406.1"/>
    <property type="molecule type" value="Genomic_DNA"/>
</dbReference>
<proteinExistence type="predicted"/>
<organism evidence="1 2">
    <name type="scientific">Heracleum sosnowskyi</name>
    <dbReference type="NCBI Taxonomy" id="360622"/>
    <lineage>
        <taxon>Eukaryota</taxon>
        <taxon>Viridiplantae</taxon>
        <taxon>Streptophyta</taxon>
        <taxon>Embryophyta</taxon>
        <taxon>Tracheophyta</taxon>
        <taxon>Spermatophyta</taxon>
        <taxon>Magnoliopsida</taxon>
        <taxon>eudicotyledons</taxon>
        <taxon>Gunneridae</taxon>
        <taxon>Pentapetalae</taxon>
        <taxon>asterids</taxon>
        <taxon>campanulids</taxon>
        <taxon>Apiales</taxon>
        <taxon>Apiaceae</taxon>
        <taxon>Apioideae</taxon>
        <taxon>apioid superclade</taxon>
        <taxon>Tordylieae</taxon>
        <taxon>Tordyliinae</taxon>
        <taxon>Heracleum</taxon>
    </lineage>
</organism>